<keyword evidence="4 7" id="KW-0812">Transmembrane</keyword>
<dbReference type="AlphaFoldDB" id="A0A4Z1PG37"/>
<dbReference type="GO" id="GO:0015254">
    <property type="term" value="F:glycerol channel activity"/>
    <property type="evidence" value="ECO:0007669"/>
    <property type="project" value="TreeGrafter"/>
</dbReference>
<evidence type="ECO:0000256" key="6">
    <source>
        <dbReference type="ARBA" id="ARBA00023136"/>
    </source>
</evidence>
<comment type="subcellular location">
    <subcellularLocation>
        <location evidence="1">Membrane</location>
        <topology evidence="1">Multi-pass membrane protein</topology>
    </subcellularLocation>
</comment>
<evidence type="ECO:0000256" key="2">
    <source>
        <dbReference type="ARBA" id="ARBA00006175"/>
    </source>
</evidence>
<feature type="transmembrane region" description="Helical" evidence="8">
    <location>
        <begin position="285"/>
        <end position="304"/>
    </location>
</feature>
<dbReference type="Proteomes" id="UP000298493">
    <property type="component" value="Unassembled WGS sequence"/>
</dbReference>
<dbReference type="InterPro" id="IPR050363">
    <property type="entry name" value="MIP/Aquaporin"/>
</dbReference>
<feature type="transmembrane region" description="Helical" evidence="8">
    <location>
        <begin position="65"/>
        <end position="84"/>
    </location>
</feature>
<sequence>MSHHESSDSHEMPNMHMQQAPGMAMTDALRKHLTRHILSAGPVTQRRLDFEHARPTWLRDMFAEATGVFFYVYPGMAATAAFILQKENSAFGSIFTIGLAYGVGAALGIICCAGTSGGHLNPSITICFAIWQGFPWRKVPYYIFAQIAGAFFAGLILYGQYYQQIEVYRLELEKLGMPEIFAGSPASIFTSYPLGSQTHQGWLVLIEFFVDAFIGFAIWAVLDPSNPFISASIAPFFIGLAYCLMIWGFASVTISTNLARDLGGRLVAMLFFGSEAFTYMSYWWIGIFINIPATIFATCFYELVFRDSLDKIALGHAQHEDGMDGIARHLSQTGLMDPYPEERILRRKEYGSQSSRIS</sequence>
<gene>
    <name evidence="9" type="ORF">E6O75_ATG10773</name>
</gene>
<dbReference type="Pfam" id="PF00230">
    <property type="entry name" value="MIP"/>
    <property type="match status" value="1"/>
</dbReference>
<accession>A0A4Z1PG37</accession>
<proteinExistence type="inferred from homology"/>
<feature type="transmembrane region" description="Helical" evidence="8">
    <location>
        <begin position="91"/>
        <end position="116"/>
    </location>
</feature>
<evidence type="ECO:0000256" key="4">
    <source>
        <dbReference type="ARBA" id="ARBA00022692"/>
    </source>
</evidence>
<dbReference type="EMBL" id="SNSC02000008">
    <property type="protein sequence ID" value="TID21980.1"/>
    <property type="molecule type" value="Genomic_DNA"/>
</dbReference>
<dbReference type="GO" id="GO:0015250">
    <property type="term" value="F:water channel activity"/>
    <property type="evidence" value="ECO:0007669"/>
    <property type="project" value="TreeGrafter"/>
</dbReference>
<evidence type="ECO:0000256" key="1">
    <source>
        <dbReference type="ARBA" id="ARBA00004141"/>
    </source>
</evidence>
<evidence type="ECO:0000313" key="9">
    <source>
        <dbReference type="EMBL" id="TID21980.1"/>
    </source>
</evidence>
<dbReference type="InterPro" id="IPR000425">
    <property type="entry name" value="MIP"/>
</dbReference>
<dbReference type="PANTHER" id="PTHR43829">
    <property type="entry name" value="AQUAPORIN OR AQUAGLYCEROPORIN RELATED"/>
    <property type="match status" value="1"/>
</dbReference>
<feature type="transmembrane region" description="Helical" evidence="8">
    <location>
        <begin position="228"/>
        <end position="250"/>
    </location>
</feature>
<dbReference type="InterPro" id="IPR023271">
    <property type="entry name" value="Aquaporin-like"/>
</dbReference>
<keyword evidence="10" id="KW-1185">Reference proteome</keyword>
<name>A0A4Z1PG37_9PEZI</name>
<feature type="transmembrane region" description="Helical" evidence="8">
    <location>
        <begin position="262"/>
        <end position="279"/>
    </location>
</feature>
<dbReference type="Gene3D" id="1.20.1080.10">
    <property type="entry name" value="Glycerol uptake facilitator protein"/>
    <property type="match status" value="1"/>
</dbReference>
<dbReference type="GO" id="GO:0005886">
    <property type="term" value="C:plasma membrane"/>
    <property type="evidence" value="ECO:0007669"/>
    <property type="project" value="TreeGrafter"/>
</dbReference>
<dbReference type="PANTHER" id="PTHR43829:SF14">
    <property type="entry name" value="AQUAPORIN 3"/>
    <property type="match status" value="1"/>
</dbReference>
<comment type="caution">
    <text evidence="9">The sequence shown here is derived from an EMBL/GenBank/DDBJ whole genome shotgun (WGS) entry which is preliminary data.</text>
</comment>
<evidence type="ECO:0000256" key="8">
    <source>
        <dbReference type="SAM" id="Phobius"/>
    </source>
</evidence>
<evidence type="ECO:0000256" key="5">
    <source>
        <dbReference type="ARBA" id="ARBA00022989"/>
    </source>
</evidence>
<feature type="transmembrane region" description="Helical" evidence="8">
    <location>
        <begin position="141"/>
        <end position="159"/>
    </location>
</feature>
<evidence type="ECO:0000313" key="10">
    <source>
        <dbReference type="Proteomes" id="UP000298493"/>
    </source>
</evidence>
<dbReference type="PRINTS" id="PR00783">
    <property type="entry name" value="MINTRINSICP"/>
</dbReference>
<evidence type="ECO:0000256" key="7">
    <source>
        <dbReference type="RuleBase" id="RU000477"/>
    </source>
</evidence>
<keyword evidence="6 8" id="KW-0472">Membrane</keyword>
<keyword evidence="5 8" id="KW-1133">Transmembrane helix</keyword>
<feature type="transmembrane region" description="Helical" evidence="8">
    <location>
        <begin position="202"/>
        <end position="222"/>
    </location>
</feature>
<comment type="similarity">
    <text evidence="2 7">Belongs to the MIP/aquaporin (TC 1.A.8) family.</text>
</comment>
<dbReference type="STRING" id="86259.A0A4Z1PG37"/>
<protein>
    <submittedName>
        <fullName evidence="9">Aquaporin-like protein</fullName>
    </submittedName>
</protein>
<dbReference type="SUPFAM" id="SSF81338">
    <property type="entry name" value="Aquaporin-like"/>
    <property type="match status" value="1"/>
</dbReference>
<reference evidence="9 10" key="1">
    <citation type="submission" date="2019-04" db="EMBL/GenBank/DDBJ databases">
        <title>High contiguity whole genome sequence and gene annotation resource for two Venturia nashicola isolates.</title>
        <authorList>
            <person name="Prokchorchik M."/>
            <person name="Won K."/>
            <person name="Lee Y."/>
            <person name="Choi E.D."/>
            <person name="Segonzac C."/>
            <person name="Sohn K.H."/>
        </authorList>
    </citation>
    <scope>NUCLEOTIDE SEQUENCE [LARGE SCALE GENOMIC DNA]</scope>
    <source>
        <strain evidence="9 10">PRI2</strain>
    </source>
</reference>
<keyword evidence="3 7" id="KW-0813">Transport</keyword>
<organism evidence="9 10">
    <name type="scientific">Venturia nashicola</name>
    <dbReference type="NCBI Taxonomy" id="86259"/>
    <lineage>
        <taxon>Eukaryota</taxon>
        <taxon>Fungi</taxon>
        <taxon>Dikarya</taxon>
        <taxon>Ascomycota</taxon>
        <taxon>Pezizomycotina</taxon>
        <taxon>Dothideomycetes</taxon>
        <taxon>Pleosporomycetidae</taxon>
        <taxon>Venturiales</taxon>
        <taxon>Venturiaceae</taxon>
        <taxon>Venturia</taxon>
    </lineage>
</organism>
<evidence type="ECO:0000256" key="3">
    <source>
        <dbReference type="ARBA" id="ARBA00022448"/>
    </source>
</evidence>